<evidence type="ECO:0008006" key="3">
    <source>
        <dbReference type="Google" id="ProtNLM"/>
    </source>
</evidence>
<evidence type="ECO:0000313" key="2">
    <source>
        <dbReference type="Proteomes" id="UP000217257"/>
    </source>
</evidence>
<dbReference type="NCBIfam" id="TIGR02264">
    <property type="entry name" value="gmx_para_CXXCG"/>
    <property type="match status" value="1"/>
</dbReference>
<evidence type="ECO:0000313" key="1">
    <source>
        <dbReference type="EMBL" id="ATB35963.1"/>
    </source>
</evidence>
<dbReference type="InterPro" id="IPR011750">
    <property type="entry name" value="Gmx_para_CXXCG"/>
</dbReference>
<dbReference type="RefSeq" id="WP_095984517.1">
    <property type="nucleotide sequence ID" value="NZ_CP022098.1"/>
</dbReference>
<dbReference type="AlphaFoldDB" id="A0A250IXF1"/>
<sequence length="244" mass="27917">MTKFYRLRAPRQSRYTGHLSATHKWALPGLSCPECKATWAGGFTAYPGVDMSAIPERGEYETPRPEPFDEFTRLRERVRPLVPPESPLLPGTRFGPLVGTATGTFSPLFFHYVEMPLVHPEALERLRAAGVRGLRGFRTELSFRQKNPPELLELEIPPHGRLHPDCTPERPPKCPKCGWDDFAFPEDPILDAASLPAHIDLFRLSDFETIFIATERFVDTVRRLNLTVRRLNLEEIDFRELPTR</sequence>
<organism evidence="1 2">
    <name type="scientific">Cystobacter fuscus</name>
    <dbReference type="NCBI Taxonomy" id="43"/>
    <lineage>
        <taxon>Bacteria</taxon>
        <taxon>Pseudomonadati</taxon>
        <taxon>Myxococcota</taxon>
        <taxon>Myxococcia</taxon>
        <taxon>Myxococcales</taxon>
        <taxon>Cystobacterineae</taxon>
        <taxon>Archangiaceae</taxon>
        <taxon>Cystobacter</taxon>
    </lineage>
</organism>
<name>A0A250IXF1_9BACT</name>
<protein>
    <recommendedName>
        <fullName evidence="3">Double-CXXCG motif protein</fullName>
    </recommendedName>
</protein>
<proteinExistence type="predicted"/>
<dbReference type="Proteomes" id="UP000217257">
    <property type="component" value="Chromosome"/>
</dbReference>
<dbReference type="Pfam" id="PF09535">
    <property type="entry name" value="Gmx_para_CXXCG"/>
    <property type="match status" value="1"/>
</dbReference>
<gene>
    <name evidence="1" type="ORF">CYFUS_001377</name>
</gene>
<dbReference type="KEGG" id="cfus:CYFUS_001377"/>
<reference evidence="1 2" key="1">
    <citation type="submission" date="2017-06" db="EMBL/GenBank/DDBJ databases">
        <title>Sequencing and comparative analysis of myxobacterial genomes.</title>
        <authorList>
            <person name="Rupp O."/>
            <person name="Goesmann A."/>
            <person name="Sogaard-Andersen L."/>
        </authorList>
    </citation>
    <scope>NUCLEOTIDE SEQUENCE [LARGE SCALE GENOMIC DNA]</scope>
    <source>
        <strain evidence="1 2">DSM 52655</strain>
    </source>
</reference>
<dbReference type="EMBL" id="CP022098">
    <property type="protein sequence ID" value="ATB35963.1"/>
    <property type="molecule type" value="Genomic_DNA"/>
</dbReference>
<accession>A0A250IXF1</accession>